<protein>
    <submittedName>
        <fullName evidence="2">Uncharacterized protein</fullName>
    </submittedName>
</protein>
<keyword evidence="1" id="KW-1133">Transmembrane helix</keyword>
<dbReference type="EMBL" id="KV448765">
    <property type="protein sequence ID" value="OAX33455.1"/>
    <property type="molecule type" value="Genomic_DNA"/>
</dbReference>
<dbReference type="Proteomes" id="UP000092154">
    <property type="component" value="Unassembled WGS sequence"/>
</dbReference>
<organism evidence="2 3">
    <name type="scientific">Rhizopogon vinicolor AM-OR11-026</name>
    <dbReference type="NCBI Taxonomy" id="1314800"/>
    <lineage>
        <taxon>Eukaryota</taxon>
        <taxon>Fungi</taxon>
        <taxon>Dikarya</taxon>
        <taxon>Basidiomycota</taxon>
        <taxon>Agaricomycotina</taxon>
        <taxon>Agaricomycetes</taxon>
        <taxon>Agaricomycetidae</taxon>
        <taxon>Boletales</taxon>
        <taxon>Suillineae</taxon>
        <taxon>Rhizopogonaceae</taxon>
        <taxon>Rhizopogon</taxon>
    </lineage>
</organism>
<gene>
    <name evidence="2" type="ORF">K503DRAFT_522617</name>
</gene>
<dbReference type="InParanoid" id="A0A1B7MLH6"/>
<evidence type="ECO:0000313" key="2">
    <source>
        <dbReference type="EMBL" id="OAX33455.1"/>
    </source>
</evidence>
<proteinExistence type="predicted"/>
<name>A0A1B7MLH6_9AGAM</name>
<reference evidence="2 3" key="1">
    <citation type="submission" date="2016-06" db="EMBL/GenBank/DDBJ databases">
        <title>Comparative genomics of the ectomycorrhizal sister species Rhizopogon vinicolor and Rhizopogon vesiculosus (Basidiomycota: Boletales) reveals a divergence of the mating type B locus.</title>
        <authorList>
            <consortium name="DOE Joint Genome Institute"/>
            <person name="Mujic A.B."/>
            <person name="Kuo A."/>
            <person name="Tritt A."/>
            <person name="Lipzen A."/>
            <person name="Chen C."/>
            <person name="Johnson J."/>
            <person name="Sharma A."/>
            <person name="Barry K."/>
            <person name="Grigoriev I.V."/>
            <person name="Spatafora J.W."/>
        </authorList>
    </citation>
    <scope>NUCLEOTIDE SEQUENCE [LARGE SCALE GENOMIC DNA]</scope>
    <source>
        <strain evidence="2 3">AM-OR11-026</strain>
    </source>
</reference>
<evidence type="ECO:0000256" key="1">
    <source>
        <dbReference type="SAM" id="Phobius"/>
    </source>
</evidence>
<keyword evidence="1" id="KW-0472">Membrane</keyword>
<keyword evidence="1" id="KW-0812">Transmembrane</keyword>
<sequence length="84" mass="9320">MVEFIRLLSERLEVESPSLSLTSRVVSLVVYLRHPTTPSFLAVFVRSLVFFNISVSSLAYTVFLIDLASNCSRAPCLPGSRSLL</sequence>
<dbReference type="AlphaFoldDB" id="A0A1B7MLH6"/>
<keyword evidence="3" id="KW-1185">Reference proteome</keyword>
<feature type="transmembrane region" description="Helical" evidence="1">
    <location>
        <begin position="40"/>
        <end position="65"/>
    </location>
</feature>
<accession>A0A1B7MLH6</accession>
<evidence type="ECO:0000313" key="3">
    <source>
        <dbReference type="Proteomes" id="UP000092154"/>
    </source>
</evidence>